<dbReference type="RefSeq" id="WP_046522661.1">
    <property type="nucleotide sequence ID" value="NZ_LAYY01000004.1"/>
</dbReference>
<dbReference type="PANTHER" id="PTHR14969:SF62">
    <property type="entry name" value="DECAPRENYLPHOSPHORYL-5-PHOSPHORIBOSE PHOSPHATASE RV3807C-RELATED"/>
    <property type="match status" value="1"/>
</dbReference>
<proteinExistence type="predicted"/>
<evidence type="ECO:0000256" key="1">
    <source>
        <dbReference type="ARBA" id="ARBA00004651"/>
    </source>
</evidence>
<comment type="caution">
    <text evidence="9">The sequence shown here is derived from an EMBL/GenBank/DDBJ whole genome shotgun (WGS) entry which is preliminary data.</text>
</comment>
<keyword evidence="3 7" id="KW-0812">Transmembrane</keyword>
<dbReference type="Pfam" id="PF01569">
    <property type="entry name" value="PAP2"/>
    <property type="match status" value="1"/>
</dbReference>
<dbReference type="InterPro" id="IPR036938">
    <property type="entry name" value="PAP2/HPO_sf"/>
</dbReference>
<dbReference type="GO" id="GO:0005886">
    <property type="term" value="C:plasma membrane"/>
    <property type="evidence" value="ECO:0007669"/>
    <property type="project" value="UniProtKB-SubCell"/>
</dbReference>
<evidence type="ECO:0000313" key="10">
    <source>
        <dbReference type="Proteomes" id="UP000034166"/>
    </source>
</evidence>
<feature type="transmembrane region" description="Helical" evidence="7">
    <location>
        <begin position="61"/>
        <end position="79"/>
    </location>
</feature>
<keyword evidence="10" id="KW-1185">Reference proteome</keyword>
<dbReference type="PATRIC" id="fig|1408103.3.peg.1168"/>
<dbReference type="AlphaFoldDB" id="A0A0M2T2X9"/>
<dbReference type="SUPFAM" id="SSF48317">
    <property type="entry name" value="Acid phosphatase/Vanadium-dependent haloperoxidase"/>
    <property type="match status" value="1"/>
</dbReference>
<accession>A0A0M2T2X9</accession>
<dbReference type="Gene3D" id="1.20.144.10">
    <property type="entry name" value="Phosphatidic acid phosphatase type 2/haloperoxidase"/>
    <property type="match status" value="1"/>
</dbReference>
<dbReference type="GO" id="GO:0016787">
    <property type="term" value="F:hydrolase activity"/>
    <property type="evidence" value="ECO:0007669"/>
    <property type="project" value="UniProtKB-KW"/>
</dbReference>
<dbReference type="CDD" id="cd01610">
    <property type="entry name" value="PAP2_like"/>
    <property type="match status" value="1"/>
</dbReference>
<reference evidence="9 10" key="1">
    <citation type="submission" date="2015-04" db="EMBL/GenBank/DDBJ databases">
        <title>Taxonomic description and genome sequence of Bacillus campisalis sp. nov., a novel member of the genus Bacillus isolated from solar saltern.</title>
        <authorList>
            <person name="Mathan Kumar R."/>
            <person name="Kaur G."/>
            <person name="Kumar A."/>
            <person name="Singh N.K."/>
            <person name="Kaur N."/>
            <person name="Kumar N."/>
            <person name="Mayilraj S."/>
        </authorList>
    </citation>
    <scope>NUCLEOTIDE SEQUENCE [LARGE SCALE GENOMIC DNA]</scope>
    <source>
        <strain evidence="9 10">SA2-6</strain>
    </source>
</reference>
<evidence type="ECO:0000256" key="4">
    <source>
        <dbReference type="ARBA" id="ARBA00022801"/>
    </source>
</evidence>
<dbReference type="EMBL" id="LAYY01000004">
    <property type="protein sequence ID" value="KKK39170.1"/>
    <property type="molecule type" value="Genomic_DNA"/>
</dbReference>
<evidence type="ECO:0000313" key="9">
    <source>
        <dbReference type="EMBL" id="KKK39170.1"/>
    </source>
</evidence>
<evidence type="ECO:0000256" key="6">
    <source>
        <dbReference type="ARBA" id="ARBA00023136"/>
    </source>
</evidence>
<comment type="subcellular location">
    <subcellularLocation>
        <location evidence="1">Cell membrane</location>
        <topology evidence="1">Multi-pass membrane protein</topology>
    </subcellularLocation>
</comment>
<keyword evidence="4" id="KW-0378">Hydrolase</keyword>
<dbReference type="OrthoDB" id="9789113at2"/>
<name>A0A0M2T2X9_9BACI</name>
<dbReference type="PANTHER" id="PTHR14969">
    <property type="entry name" value="SPHINGOSINE-1-PHOSPHATE PHOSPHOHYDROLASE"/>
    <property type="match status" value="1"/>
</dbReference>
<organism evidence="9 10">
    <name type="scientific">Mesobacillus campisalis</name>
    <dbReference type="NCBI Taxonomy" id="1408103"/>
    <lineage>
        <taxon>Bacteria</taxon>
        <taxon>Bacillati</taxon>
        <taxon>Bacillota</taxon>
        <taxon>Bacilli</taxon>
        <taxon>Bacillales</taxon>
        <taxon>Bacillaceae</taxon>
        <taxon>Mesobacillus</taxon>
    </lineage>
</organism>
<dbReference type="SMART" id="SM00014">
    <property type="entry name" value="acidPPc"/>
    <property type="match status" value="1"/>
</dbReference>
<evidence type="ECO:0000259" key="8">
    <source>
        <dbReference type="SMART" id="SM00014"/>
    </source>
</evidence>
<keyword evidence="2" id="KW-1003">Cell membrane</keyword>
<dbReference type="Proteomes" id="UP000034166">
    <property type="component" value="Unassembled WGS sequence"/>
</dbReference>
<feature type="transmembrane region" description="Helical" evidence="7">
    <location>
        <begin position="33"/>
        <end position="55"/>
    </location>
</feature>
<feature type="transmembrane region" description="Helical" evidence="7">
    <location>
        <begin position="126"/>
        <end position="149"/>
    </location>
</feature>
<protein>
    <submittedName>
        <fullName evidence="9">Phosphoesterase</fullName>
    </submittedName>
</protein>
<evidence type="ECO:0000256" key="5">
    <source>
        <dbReference type="ARBA" id="ARBA00022989"/>
    </source>
</evidence>
<evidence type="ECO:0000256" key="3">
    <source>
        <dbReference type="ARBA" id="ARBA00022692"/>
    </source>
</evidence>
<evidence type="ECO:0000256" key="2">
    <source>
        <dbReference type="ARBA" id="ARBA00022475"/>
    </source>
</evidence>
<keyword evidence="6 7" id="KW-0472">Membrane</keyword>
<dbReference type="InterPro" id="IPR000326">
    <property type="entry name" value="PAP2/HPO"/>
</dbReference>
<sequence>MKRGVDLYQLECHLFYLINHHYDRKRWNSFFHFYTHAGGARFTIGVTLCVLLSSLLYAHQLGLQMAAALAASHLPVALMKKCYPRKRPYLVLSETKVSDNPLSDHSFPSGHTTAIFSIVTPVVIQLPLLGALLLPVAFLVGVSRIFLGLHYPSDVLVGVILGTLAGIVSVLLI</sequence>
<gene>
    <name evidence="9" type="ORF">WQ57_05205</name>
</gene>
<evidence type="ECO:0000256" key="7">
    <source>
        <dbReference type="SAM" id="Phobius"/>
    </source>
</evidence>
<feature type="domain" description="Phosphatidic acid phosphatase type 2/haloperoxidase" evidence="8">
    <location>
        <begin position="60"/>
        <end position="170"/>
    </location>
</feature>
<feature type="transmembrane region" description="Helical" evidence="7">
    <location>
        <begin position="155"/>
        <end position="172"/>
    </location>
</feature>
<keyword evidence="5 7" id="KW-1133">Transmembrane helix</keyword>